<feature type="transmembrane region" description="Helical" evidence="1">
    <location>
        <begin position="12"/>
        <end position="33"/>
    </location>
</feature>
<keyword evidence="1" id="KW-0812">Transmembrane</keyword>
<dbReference type="EMBL" id="CP119317">
    <property type="protein sequence ID" value="WEK53511.1"/>
    <property type="molecule type" value="Genomic_DNA"/>
</dbReference>
<accession>A0AA95JB11</accession>
<gene>
    <name evidence="2" type="ORF">P0Y55_13095</name>
</gene>
<dbReference type="Proteomes" id="UP001178662">
    <property type="component" value="Chromosome"/>
</dbReference>
<keyword evidence="1" id="KW-1133">Transmembrane helix</keyword>
<reference evidence="2" key="1">
    <citation type="submission" date="2023-03" db="EMBL/GenBank/DDBJ databases">
        <title>Andean soil-derived lignocellulolytic bacterial consortium as a source of novel taxa and putative plastic-active enzymes.</title>
        <authorList>
            <person name="Diaz-Garcia L."/>
            <person name="Chuvochina M."/>
            <person name="Feuerriegel G."/>
            <person name="Bunk B."/>
            <person name="Sproer C."/>
            <person name="Streit W.R."/>
            <person name="Rodriguez L.M."/>
            <person name="Overmann J."/>
            <person name="Jimenez D.J."/>
        </authorList>
    </citation>
    <scope>NUCLEOTIDE SEQUENCE</scope>
    <source>
        <strain evidence="2">MAG 2441</strain>
    </source>
</reference>
<keyword evidence="3" id="KW-1185">Reference proteome</keyword>
<name>A0AA95JB11_9BACL</name>
<dbReference type="AlphaFoldDB" id="A0AA95JB11"/>
<keyword evidence="1" id="KW-0472">Membrane</keyword>
<sequence>MQKATAHLIRNKLIYLAALFLLIVIVISTVLFLQDSQQNSQPPVTQNTNYTYESLQATNGVELHILRTAPESLTFKTINGNVTASGSVGINGGFFWQQSLLSIAVENDQPVNGEQNAHGSGWFNTKYARGTLVYDRIAKRLSVQVVSNAAEIQVTDHSAYWAQGGVSLLLQDEPHFRQSIEKEALPVPDELRLRSGIVYDVDNYIYLIVSSTKCTAEQFRQSIVEYESEHPLVDGIYLDGDGSSQLMSNEMKLIGDGRAVIQMIAIHEDE</sequence>
<proteinExistence type="predicted"/>
<protein>
    <recommendedName>
        <fullName evidence="4">Phosphodiester glycosidase domain-containing protein</fullName>
    </recommendedName>
</protein>
<evidence type="ECO:0000313" key="2">
    <source>
        <dbReference type="EMBL" id="WEK53511.1"/>
    </source>
</evidence>
<organism evidence="2 3">
    <name type="scientific">Candidatus Cohnella colombiensis</name>
    <dbReference type="NCBI Taxonomy" id="3121368"/>
    <lineage>
        <taxon>Bacteria</taxon>
        <taxon>Bacillati</taxon>
        <taxon>Bacillota</taxon>
        <taxon>Bacilli</taxon>
        <taxon>Bacillales</taxon>
        <taxon>Paenibacillaceae</taxon>
        <taxon>Cohnella</taxon>
    </lineage>
</organism>
<evidence type="ECO:0000313" key="3">
    <source>
        <dbReference type="Proteomes" id="UP001178662"/>
    </source>
</evidence>
<evidence type="ECO:0008006" key="4">
    <source>
        <dbReference type="Google" id="ProtNLM"/>
    </source>
</evidence>
<evidence type="ECO:0000256" key="1">
    <source>
        <dbReference type="SAM" id="Phobius"/>
    </source>
</evidence>